<comment type="similarity">
    <text evidence="1 2">Belongs to the short-chain dehydrogenases/reductases (SDR) family.</text>
</comment>
<dbReference type="SUPFAM" id="SSF51735">
    <property type="entry name" value="NAD(P)-binding Rossmann-fold domains"/>
    <property type="match status" value="1"/>
</dbReference>
<evidence type="ECO:0000256" key="3">
    <source>
        <dbReference type="SAM" id="MobiDB-lite"/>
    </source>
</evidence>
<organism evidence="4 5">
    <name type="scientific">Actinokineospora soli</name>
    <dbReference type="NCBI Taxonomy" id="1048753"/>
    <lineage>
        <taxon>Bacteria</taxon>
        <taxon>Bacillati</taxon>
        <taxon>Actinomycetota</taxon>
        <taxon>Actinomycetes</taxon>
        <taxon>Pseudonocardiales</taxon>
        <taxon>Pseudonocardiaceae</taxon>
        <taxon>Actinokineospora</taxon>
    </lineage>
</organism>
<dbReference type="Pfam" id="PF00106">
    <property type="entry name" value="adh_short"/>
    <property type="match status" value="1"/>
</dbReference>
<feature type="compositionally biased region" description="Basic residues" evidence="3">
    <location>
        <begin position="1"/>
        <end position="10"/>
    </location>
</feature>
<dbReference type="InterPro" id="IPR036291">
    <property type="entry name" value="NAD(P)-bd_dom_sf"/>
</dbReference>
<evidence type="ECO:0000256" key="1">
    <source>
        <dbReference type="ARBA" id="ARBA00006484"/>
    </source>
</evidence>
<evidence type="ECO:0000256" key="2">
    <source>
        <dbReference type="RuleBase" id="RU000363"/>
    </source>
</evidence>
<accession>A0ABW2TWA4</accession>
<evidence type="ECO:0000313" key="5">
    <source>
        <dbReference type="Proteomes" id="UP001596512"/>
    </source>
</evidence>
<dbReference type="PRINTS" id="PR00080">
    <property type="entry name" value="SDRFAMILY"/>
</dbReference>
<gene>
    <name evidence="4" type="ORF">ACFQV2_37115</name>
</gene>
<keyword evidence="5" id="KW-1185">Reference proteome</keyword>
<evidence type="ECO:0000313" key="4">
    <source>
        <dbReference type="EMBL" id="MFC7618177.1"/>
    </source>
</evidence>
<feature type="region of interest" description="Disordered" evidence="3">
    <location>
        <begin position="1"/>
        <end position="23"/>
    </location>
</feature>
<reference evidence="5" key="1">
    <citation type="journal article" date="2019" name="Int. J. Syst. Evol. Microbiol.">
        <title>The Global Catalogue of Microorganisms (GCM) 10K type strain sequencing project: providing services to taxonomists for standard genome sequencing and annotation.</title>
        <authorList>
            <consortium name="The Broad Institute Genomics Platform"/>
            <consortium name="The Broad Institute Genome Sequencing Center for Infectious Disease"/>
            <person name="Wu L."/>
            <person name="Ma J."/>
        </authorList>
    </citation>
    <scope>NUCLEOTIDE SEQUENCE [LARGE SCALE GENOMIC DNA]</scope>
    <source>
        <strain evidence="5">JCM 17695</strain>
    </source>
</reference>
<dbReference type="InterPro" id="IPR002347">
    <property type="entry name" value="SDR_fam"/>
</dbReference>
<proteinExistence type="inferred from homology"/>
<comment type="caution">
    <text evidence="4">The sequence shown here is derived from an EMBL/GenBank/DDBJ whole genome shotgun (WGS) entry which is preliminary data.</text>
</comment>
<dbReference type="PANTHER" id="PTHR43313:SF1">
    <property type="entry name" value="3BETA-HYDROXYSTEROID DEHYDROGENASE DHS-16"/>
    <property type="match status" value="1"/>
</dbReference>
<dbReference type="EMBL" id="JBHTEY010000004">
    <property type="protein sequence ID" value="MFC7618177.1"/>
    <property type="molecule type" value="Genomic_DNA"/>
</dbReference>
<dbReference type="PRINTS" id="PR00081">
    <property type="entry name" value="GDHRDH"/>
</dbReference>
<sequence length="255" mass="27699">MGRPRGRPRRAGGQGAGRRVRPDHPVELDITNADHVAALRDLPGLDALVNNAGIAVGGPIETIKPDDVRHQFEVNVVGQIAVTQAVLPQLRAARGRIAFISSLNGRVSIPLSGCYNASKFALEALADALRVELRPWRIGVTLVEPGCHDTDPWRGMMDLLDELTAAMTPEHRELYARHTAGQRALLGKLLKQVKPPERVAAAVEKVLTARRPPARVLVGPDARALVGMRRALPTRVLDRFWARGSAYRKNTGSAS</sequence>
<dbReference type="PANTHER" id="PTHR43313">
    <property type="entry name" value="SHORT-CHAIN DEHYDROGENASE/REDUCTASE FAMILY 9C"/>
    <property type="match status" value="1"/>
</dbReference>
<dbReference type="InterPro" id="IPR020904">
    <property type="entry name" value="Sc_DH/Rdtase_CS"/>
</dbReference>
<dbReference type="PROSITE" id="PS00061">
    <property type="entry name" value="ADH_SHORT"/>
    <property type="match status" value="1"/>
</dbReference>
<name>A0ABW2TWA4_9PSEU</name>
<dbReference type="Proteomes" id="UP001596512">
    <property type="component" value="Unassembled WGS sequence"/>
</dbReference>
<dbReference type="Gene3D" id="3.40.50.720">
    <property type="entry name" value="NAD(P)-binding Rossmann-like Domain"/>
    <property type="match status" value="1"/>
</dbReference>
<protein>
    <submittedName>
        <fullName evidence="4">SDR family NAD(P)-dependent oxidoreductase</fullName>
    </submittedName>
</protein>